<evidence type="ECO:0000313" key="1">
    <source>
        <dbReference type="EMBL" id="PRR80089.1"/>
    </source>
</evidence>
<evidence type="ECO:0000313" key="2">
    <source>
        <dbReference type="Proteomes" id="UP000239706"/>
    </source>
</evidence>
<dbReference type="InterPro" id="IPR011009">
    <property type="entry name" value="Kinase-like_dom_sf"/>
</dbReference>
<dbReference type="AlphaFoldDB" id="A0A2T0B871"/>
<reference evidence="1 2" key="1">
    <citation type="submission" date="2018-03" db="EMBL/GenBank/DDBJ databases">
        <title>Genome sequence of Clostridium liquoris DSM 100320.</title>
        <authorList>
            <person name="Poehlein A."/>
            <person name="Daniel R."/>
        </authorList>
    </citation>
    <scope>NUCLEOTIDE SEQUENCE [LARGE SCALE GENOMIC DNA]</scope>
    <source>
        <strain evidence="1 2">DSM 100320</strain>
    </source>
</reference>
<dbReference type="EMBL" id="PVXO01000009">
    <property type="protein sequence ID" value="PRR80089.1"/>
    <property type="molecule type" value="Genomic_DNA"/>
</dbReference>
<gene>
    <name evidence="1" type="ORF">CLLI_04730</name>
</gene>
<proteinExistence type="predicted"/>
<keyword evidence="2" id="KW-1185">Reference proteome</keyword>
<dbReference type="Proteomes" id="UP000239706">
    <property type="component" value="Unassembled WGS sequence"/>
</dbReference>
<dbReference type="RefSeq" id="WP_242975495.1">
    <property type="nucleotide sequence ID" value="NZ_PVXO01000009.1"/>
</dbReference>
<sequence length="183" mass="21645">MNKYLGVDLNRCKFIGKGAQGKVYLLPDQKRVIKVYNSRKGCLGEAKILLSVRNNPYFPRIYSYNNTCMIREYVPGVCINKYIKKHGLSRRLAINIVKLIESFKNEGFKRLDIRCAHIFVQPNESIKVIDPRKVFQKKVTYPHRILKTLDKLGSLPQFMEILNKEYPDLYKNWMYKYKRSCKK</sequence>
<comment type="caution">
    <text evidence="1">The sequence shown here is derived from an EMBL/GenBank/DDBJ whole genome shotgun (WGS) entry which is preliminary data.</text>
</comment>
<organism evidence="1 2">
    <name type="scientific">Clostridium liquoris</name>
    <dbReference type="NCBI Taxonomy" id="1289519"/>
    <lineage>
        <taxon>Bacteria</taxon>
        <taxon>Bacillati</taxon>
        <taxon>Bacillota</taxon>
        <taxon>Clostridia</taxon>
        <taxon>Eubacteriales</taxon>
        <taxon>Clostridiaceae</taxon>
        <taxon>Clostridium</taxon>
    </lineage>
</organism>
<dbReference type="SUPFAM" id="SSF56112">
    <property type="entry name" value="Protein kinase-like (PK-like)"/>
    <property type="match status" value="1"/>
</dbReference>
<name>A0A2T0B871_9CLOT</name>
<dbReference type="Gene3D" id="1.10.510.10">
    <property type="entry name" value="Transferase(Phosphotransferase) domain 1"/>
    <property type="match status" value="1"/>
</dbReference>
<protein>
    <submittedName>
        <fullName evidence="1">Uncharacterized protein</fullName>
    </submittedName>
</protein>
<accession>A0A2T0B871</accession>